<evidence type="ECO:0000256" key="7">
    <source>
        <dbReference type="ARBA" id="ARBA00022840"/>
    </source>
</evidence>
<dbReference type="PROSITE" id="PS50893">
    <property type="entry name" value="ABC_TRANSPORTER_2"/>
    <property type="match status" value="1"/>
</dbReference>
<dbReference type="InterPro" id="IPR039421">
    <property type="entry name" value="Type_1_exporter"/>
</dbReference>
<keyword evidence="9 10" id="KW-0472">Membrane</keyword>
<evidence type="ECO:0000256" key="1">
    <source>
        <dbReference type="ARBA" id="ARBA00004651"/>
    </source>
</evidence>
<dbReference type="PROSITE" id="PS50929">
    <property type="entry name" value="ABC_TM1F"/>
    <property type="match status" value="1"/>
</dbReference>
<evidence type="ECO:0000256" key="6">
    <source>
        <dbReference type="ARBA" id="ARBA00022741"/>
    </source>
</evidence>
<protein>
    <submittedName>
        <fullName evidence="13">ATP-binding cassette subfamily C protein</fullName>
    </submittedName>
</protein>
<dbReference type="InterPro" id="IPR027417">
    <property type="entry name" value="P-loop_NTPase"/>
</dbReference>
<evidence type="ECO:0000256" key="4">
    <source>
        <dbReference type="ARBA" id="ARBA00022519"/>
    </source>
</evidence>
<dbReference type="InterPro" id="IPR036640">
    <property type="entry name" value="ABC1_TM_sf"/>
</dbReference>
<keyword evidence="6" id="KW-0547">Nucleotide-binding</keyword>
<dbReference type="SUPFAM" id="SSF90123">
    <property type="entry name" value="ABC transporter transmembrane region"/>
    <property type="match status" value="1"/>
</dbReference>
<dbReference type="GO" id="GO:0005886">
    <property type="term" value="C:plasma membrane"/>
    <property type="evidence" value="ECO:0007669"/>
    <property type="project" value="UniProtKB-SubCell"/>
</dbReference>
<feature type="transmembrane region" description="Helical" evidence="10">
    <location>
        <begin position="176"/>
        <end position="194"/>
    </location>
</feature>
<dbReference type="RefSeq" id="WP_246370667.1">
    <property type="nucleotide sequence ID" value="NZ_CBCSFZ010000030.1"/>
</dbReference>
<dbReference type="CDD" id="cd07346">
    <property type="entry name" value="ABC_6TM_exporters"/>
    <property type="match status" value="1"/>
</dbReference>
<dbReference type="Gene3D" id="1.20.1560.10">
    <property type="entry name" value="ABC transporter type 1, transmembrane domain"/>
    <property type="match status" value="1"/>
</dbReference>
<dbReference type="SMART" id="SM00382">
    <property type="entry name" value="AAA"/>
    <property type="match status" value="1"/>
</dbReference>
<keyword evidence="7 13" id="KW-0067">ATP-binding</keyword>
<dbReference type="Pfam" id="PF00664">
    <property type="entry name" value="ABC_membrane"/>
    <property type="match status" value="1"/>
</dbReference>
<reference evidence="13 14" key="1">
    <citation type="submission" date="2020-08" db="EMBL/GenBank/DDBJ databases">
        <title>Sequencing the genomes of 1000 actinobacteria strains.</title>
        <authorList>
            <person name="Klenk H.-P."/>
        </authorList>
    </citation>
    <scope>NUCLEOTIDE SEQUENCE [LARGE SCALE GENOMIC DNA]</scope>
    <source>
        <strain evidence="13 14">DSM 23040</strain>
    </source>
</reference>
<evidence type="ECO:0000259" key="11">
    <source>
        <dbReference type="PROSITE" id="PS50893"/>
    </source>
</evidence>
<keyword evidence="3" id="KW-1003">Cell membrane</keyword>
<dbReference type="GO" id="GO:0005524">
    <property type="term" value="F:ATP binding"/>
    <property type="evidence" value="ECO:0007669"/>
    <property type="project" value="UniProtKB-KW"/>
</dbReference>
<dbReference type="InterPro" id="IPR003439">
    <property type="entry name" value="ABC_transporter-like_ATP-bd"/>
</dbReference>
<evidence type="ECO:0000259" key="12">
    <source>
        <dbReference type="PROSITE" id="PS50929"/>
    </source>
</evidence>
<dbReference type="Pfam" id="PF00005">
    <property type="entry name" value="ABC_tran"/>
    <property type="match status" value="1"/>
</dbReference>
<dbReference type="InterPro" id="IPR011527">
    <property type="entry name" value="ABC1_TM_dom"/>
</dbReference>
<keyword evidence="8 10" id="KW-1133">Transmembrane helix</keyword>
<proteinExistence type="predicted"/>
<name>A0A839QXP8_9MICO</name>
<dbReference type="GO" id="GO:0015421">
    <property type="term" value="F:ABC-type oligopeptide transporter activity"/>
    <property type="evidence" value="ECO:0007669"/>
    <property type="project" value="TreeGrafter"/>
</dbReference>
<evidence type="ECO:0000256" key="8">
    <source>
        <dbReference type="ARBA" id="ARBA00022989"/>
    </source>
</evidence>
<feature type="transmembrane region" description="Helical" evidence="10">
    <location>
        <begin position="97"/>
        <end position="119"/>
    </location>
</feature>
<evidence type="ECO:0000256" key="9">
    <source>
        <dbReference type="ARBA" id="ARBA00023136"/>
    </source>
</evidence>
<dbReference type="PANTHER" id="PTHR43394">
    <property type="entry name" value="ATP-DEPENDENT PERMEASE MDL1, MITOCHONDRIAL"/>
    <property type="match status" value="1"/>
</dbReference>
<feature type="transmembrane region" description="Helical" evidence="10">
    <location>
        <begin position="200"/>
        <end position="220"/>
    </location>
</feature>
<dbReference type="FunFam" id="3.40.50.300:FF:001001">
    <property type="entry name" value="Multidrug ABC transporter ATP-binding protein"/>
    <property type="match status" value="1"/>
</dbReference>
<evidence type="ECO:0000313" key="13">
    <source>
        <dbReference type="EMBL" id="MBB3022741.1"/>
    </source>
</evidence>
<dbReference type="InterPro" id="IPR003593">
    <property type="entry name" value="AAA+_ATPase"/>
</dbReference>
<dbReference type="SUPFAM" id="SSF52540">
    <property type="entry name" value="P-loop containing nucleoside triphosphate hydrolases"/>
    <property type="match status" value="1"/>
</dbReference>
<dbReference type="AlphaFoldDB" id="A0A839QXP8"/>
<keyword evidence="14" id="KW-1185">Reference proteome</keyword>
<keyword evidence="2" id="KW-0813">Transport</keyword>
<evidence type="ECO:0000256" key="2">
    <source>
        <dbReference type="ARBA" id="ARBA00022448"/>
    </source>
</evidence>
<comment type="caution">
    <text evidence="13">The sequence shown here is derived from an EMBL/GenBank/DDBJ whole genome shotgun (WGS) entry which is preliminary data.</text>
</comment>
<gene>
    <name evidence="13" type="ORF">FHX50_000989</name>
</gene>
<organism evidence="13 14">
    <name type="scientific">Helcobacillus massiliensis</name>
    <dbReference type="NCBI Taxonomy" id="521392"/>
    <lineage>
        <taxon>Bacteria</taxon>
        <taxon>Bacillati</taxon>
        <taxon>Actinomycetota</taxon>
        <taxon>Actinomycetes</taxon>
        <taxon>Micrococcales</taxon>
        <taxon>Dermabacteraceae</taxon>
        <taxon>Helcobacillus</taxon>
    </lineage>
</organism>
<keyword evidence="4" id="KW-0997">Cell inner membrane</keyword>
<dbReference type="PANTHER" id="PTHR43394:SF1">
    <property type="entry name" value="ATP-BINDING CASSETTE SUB-FAMILY B MEMBER 10, MITOCHONDRIAL"/>
    <property type="match status" value="1"/>
</dbReference>
<feature type="domain" description="ABC transporter" evidence="11">
    <location>
        <begin position="375"/>
        <end position="608"/>
    </location>
</feature>
<evidence type="ECO:0000256" key="10">
    <source>
        <dbReference type="SAM" id="Phobius"/>
    </source>
</evidence>
<dbReference type="GO" id="GO:0016887">
    <property type="term" value="F:ATP hydrolysis activity"/>
    <property type="evidence" value="ECO:0007669"/>
    <property type="project" value="InterPro"/>
</dbReference>
<sequence length="611" mass="64816">MTMPTNEASERELDLITSMREEDDVARQLSRHAELLPIATGRQTLRFLLTRLGSMRLAFVLMVLTVLAAAIAGAAVPRLIGTVVDVVTAPEGGHMEGVWVLAAVMVGVGVLQAVCSALGQAQVSALGQRLLAGMREDVIDRALDLPAQTMERAGIGDALSRVADDVAVTAKAVTNIVPWIITVTFQITITLVALAMLSPYLLLVVVAILPFYIAALRWFLPRTNRIYRVERIALGARAQGLLSAINGVPTVHAYEIEQRETRHVAALSRSAYSLKMRIMNLVISVAWIMTVPELLAITLVLVLGFFLVNSVGVPVGVVASAGIYILTLLWPLQSLIFSLDDAQSAAASLMRMVGVIVSIDPAVSPGPEEPADGSVELTGIAHSYGQQRVLEPIDLTIEEGETIALVGASGAGKSTLASIIAGTLRPSEGTVRHGGADLSRAQLDAVRAHAVIVSQDVHVFHGTLADDLRLAAPDASEEDLWAALGTVGADSWAELLPHRLDTAVGEKGERLSAEQAQQLALARVALKDPAILVMDEATADEGSSGARVLERAALAVAEGRTTVIVAHRLSQAMHADRILVMADGHVIESGSHADLLAADGQYARLWAAWSR</sequence>
<keyword evidence="5 10" id="KW-0812">Transmembrane</keyword>
<feature type="transmembrane region" description="Helical" evidence="10">
    <location>
        <begin position="313"/>
        <end position="332"/>
    </location>
</feature>
<feature type="domain" description="ABC transmembrane type-1" evidence="12">
    <location>
        <begin position="60"/>
        <end position="344"/>
    </location>
</feature>
<feature type="transmembrane region" description="Helical" evidence="10">
    <location>
        <begin position="278"/>
        <end position="307"/>
    </location>
</feature>
<evidence type="ECO:0000256" key="5">
    <source>
        <dbReference type="ARBA" id="ARBA00022692"/>
    </source>
</evidence>
<evidence type="ECO:0000313" key="14">
    <source>
        <dbReference type="Proteomes" id="UP000568050"/>
    </source>
</evidence>
<comment type="subcellular location">
    <subcellularLocation>
        <location evidence="1">Cell membrane</location>
        <topology evidence="1">Multi-pass membrane protein</topology>
    </subcellularLocation>
</comment>
<dbReference type="EMBL" id="JACHWP010000001">
    <property type="protein sequence ID" value="MBB3022741.1"/>
    <property type="molecule type" value="Genomic_DNA"/>
</dbReference>
<feature type="transmembrane region" description="Helical" evidence="10">
    <location>
        <begin position="57"/>
        <end position="77"/>
    </location>
</feature>
<dbReference type="Proteomes" id="UP000568050">
    <property type="component" value="Unassembled WGS sequence"/>
</dbReference>
<evidence type="ECO:0000256" key="3">
    <source>
        <dbReference type="ARBA" id="ARBA00022475"/>
    </source>
</evidence>
<accession>A0A839QXP8</accession>
<dbReference type="Gene3D" id="3.40.50.300">
    <property type="entry name" value="P-loop containing nucleotide triphosphate hydrolases"/>
    <property type="match status" value="1"/>
</dbReference>